<dbReference type="AlphaFoldDB" id="A0A4R6QQX1"/>
<keyword evidence="4" id="KW-0804">Transcription</keyword>
<evidence type="ECO:0000256" key="4">
    <source>
        <dbReference type="ARBA" id="ARBA00023163"/>
    </source>
</evidence>
<reference evidence="6 7" key="1">
    <citation type="submission" date="2019-03" db="EMBL/GenBank/DDBJ databases">
        <title>Genomic Encyclopedia of Type Strains, Phase IV (KMG-IV): sequencing the most valuable type-strain genomes for metagenomic binning, comparative biology and taxonomic classification.</title>
        <authorList>
            <person name="Goeker M."/>
        </authorList>
    </citation>
    <scope>NUCLEOTIDE SEQUENCE [LARGE SCALE GENOMIC DNA]</scope>
    <source>
        <strain evidence="6 7">DSM 16998</strain>
    </source>
</reference>
<dbReference type="InterPro" id="IPR005119">
    <property type="entry name" value="LysR_subst-bd"/>
</dbReference>
<proteinExistence type="inferred from homology"/>
<dbReference type="PROSITE" id="PS50931">
    <property type="entry name" value="HTH_LYSR"/>
    <property type="match status" value="1"/>
</dbReference>
<organism evidence="6 7">
    <name type="scientific">Roseateles toxinivorans</name>
    <dbReference type="NCBI Taxonomy" id="270368"/>
    <lineage>
        <taxon>Bacteria</taxon>
        <taxon>Pseudomonadati</taxon>
        <taxon>Pseudomonadota</taxon>
        <taxon>Betaproteobacteria</taxon>
        <taxon>Burkholderiales</taxon>
        <taxon>Sphaerotilaceae</taxon>
        <taxon>Roseateles</taxon>
    </lineage>
</organism>
<dbReference type="GO" id="GO:0003700">
    <property type="term" value="F:DNA-binding transcription factor activity"/>
    <property type="evidence" value="ECO:0007669"/>
    <property type="project" value="InterPro"/>
</dbReference>
<dbReference type="Gene3D" id="3.40.190.290">
    <property type="match status" value="1"/>
</dbReference>
<feature type="domain" description="HTH lysR-type" evidence="5">
    <location>
        <begin position="31"/>
        <end position="88"/>
    </location>
</feature>
<keyword evidence="3" id="KW-0238">DNA-binding</keyword>
<name>A0A4R6QQX1_9BURK</name>
<dbReference type="GO" id="GO:0003677">
    <property type="term" value="F:DNA binding"/>
    <property type="evidence" value="ECO:0007669"/>
    <property type="project" value="UniProtKB-KW"/>
</dbReference>
<keyword evidence="7" id="KW-1185">Reference proteome</keyword>
<dbReference type="PANTHER" id="PTHR30419:SF30">
    <property type="entry name" value="LYSR FAMILY TRANSCRIPTIONAL REGULATOR"/>
    <property type="match status" value="1"/>
</dbReference>
<dbReference type="CDD" id="cd08440">
    <property type="entry name" value="PBP2_LTTR_like_4"/>
    <property type="match status" value="1"/>
</dbReference>
<dbReference type="EMBL" id="SNXS01000002">
    <property type="protein sequence ID" value="TDP72555.1"/>
    <property type="molecule type" value="Genomic_DNA"/>
</dbReference>
<dbReference type="SUPFAM" id="SSF46785">
    <property type="entry name" value="Winged helix' DNA-binding domain"/>
    <property type="match status" value="1"/>
</dbReference>
<dbReference type="FunCoup" id="A0A4R6QQX1">
    <property type="interactions" value="108"/>
</dbReference>
<dbReference type="GO" id="GO:0005829">
    <property type="term" value="C:cytosol"/>
    <property type="evidence" value="ECO:0007669"/>
    <property type="project" value="TreeGrafter"/>
</dbReference>
<sequence>MLLNSIPVVMILPPMSDDRQSPAARLRPVNVSLKQLRGFAAVARQGSFTRAAQELFLSQSALSALIRGLEAELGLRLLDRTTRRLELTEAGHELVPTVERLLADLDHAAHELREVAERRRGRVRLGTTPLLAASMMPELMVSFAAAWPGVELSLTDASADVLLTKLRQGELDLALATFDHAAEPDIEAETLLADPMVLVCARGHALAGEASLTWAQLLDQPLLLLKPGSGLRALVEQTFAPLGGCPKPAQEVSHITTAMAMAAAGLGVAILPAYALRVGAPEGRAQGLVGVPLTAPEVRRELSLAQLKQRSLSPAARAMVEHLKAHLVAPAASSTRSRRRAAT</sequence>
<comment type="caution">
    <text evidence="6">The sequence shown here is derived from an EMBL/GenBank/DDBJ whole genome shotgun (WGS) entry which is preliminary data.</text>
</comment>
<dbReference type="PRINTS" id="PR00039">
    <property type="entry name" value="HTHLYSR"/>
</dbReference>
<evidence type="ECO:0000259" key="5">
    <source>
        <dbReference type="PROSITE" id="PS50931"/>
    </source>
</evidence>
<dbReference type="InParanoid" id="A0A4R6QQX1"/>
<evidence type="ECO:0000313" key="6">
    <source>
        <dbReference type="EMBL" id="TDP72555.1"/>
    </source>
</evidence>
<evidence type="ECO:0000256" key="2">
    <source>
        <dbReference type="ARBA" id="ARBA00023015"/>
    </source>
</evidence>
<dbReference type="InterPro" id="IPR050950">
    <property type="entry name" value="HTH-type_LysR_regulators"/>
</dbReference>
<accession>A0A4R6QQX1</accession>
<protein>
    <submittedName>
        <fullName evidence="6">LysR family transcriptional regulator</fullName>
    </submittedName>
</protein>
<evidence type="ECO:0000313" key="7">
    <source>
        <dbReference type="Proteomes" id="UP000295361"/>
    </source>
</evidence>
<dbReference type="SUPFAM" id="SSF53850">
    <property type="entry name" value="Periplasmic binding protein-like II"/>
    <property type="match status" value="1"/>
</dbReference>
<dbReference type="InterPro" id="IPR000847">
    <property type="entry name" value="LysR_HTH_N"/>
</dbReference>
<dbReference type="Proteomes" id="UP000295361">
    <property type="component" value="Unassembled WGS sequence"/>
</dbReference>
<keyword evidence="2" id="KW-0805">Transcription regulation</keyword>
<dbReference type="Gene3D" id="1.10.10.10">
    <property type="entry name" value="Winged helix-like DNA-binding domain superfamily/Winged helix DNA-binding domain"/>
    <property type="match status" value="1"/>
</dbReference>
<comment type="similarity">
    <text evidence="1">Belongs to the LysR transcriptional regulatory family.</text>
</comment>
<dbReference type="PANTHER" id="PTHR30419">
    <property type="entry name" value="HTH-TYPE TRANSCRIPTIONAL REGULATOR YBHD"/>
    <property type="match status" value="1"/>
</dbReference>
<gene>
    <name evidence="6" type="ORF">DES47_102300</name>
</gene>
<evidence type="ECO:0000256" key="3">
    <source>
        <dbReference type="ARBA" id="ARBA00023125"/>
    </source>
</evidence>
<dbReference type="Pfam" id="PF03466">
    <property type="entry name" value="LysR_substrate"/>
    <property type="match status" value="1"/>
</dbReference>
<dbReference type="Pfam" id="PF00126">
    <property type="entry name" value="HTH_1"/>
    <property type="match status" value="1"/>
</dbReference>
<dbReference type="FunFam" id="1.10.10.10:FF:000001">
    <property type="entry name" value="LysR family transcriptional regulator"/>
    <property type="match status" value="1"/>
</dbReference>
<evidence type="ECO:0000256" key="1">
    <source>
        <dbReference type="ARBA" id="ARBA00009437"/>
    </source>
</evidence>
<dbReference type="InterPro" id="IPR036390">
    <property type="entry name" value="WH_DNA-bd_sf"/>
</dbReference>
<dbReference type="InterPro" id="IPR036388">
    <property type="entry name" value="WH-like_DNA-bd_sf"/>
</dbReference>